<evidence type="ECO:0000256" key="4">
    <source>
        <dbReference type="ARBA" id="ARBA00023014"/>
    </source>
</evidence>
<dbReference type="GO" id="GO:0046356">
    <property type="term" value="P:acetyl-CoA catabolic process"/>
    <property type="evidence" value="ECO:0007669"/>
    <property type="project" value="InterPro"/>
</dbReference>
<evidence type="ECO:0000256" key="1">
    <source>
        <dbReference type="ARBA" id="ARBA00022485"/>
    </source>
</evidence>
<evidence type="ECO:0000256" key="2">
    <source>
        <dbReference type="ARBA" id="ARBA00022723"/>
    </source>
</evidence>
<evidence type="ECO:0000313" key="9">
    <source>
        <dbReference type="EMBL" id="KYH33205.1"/>
    </source>
</evidence>
<dbReference type="GO" id="GO:0008168">
    <property type="term" value="F:methyltransferase activity"/>
    <property type="evidence" value="ECO:0007669"/>
    <property type="project" value="InterPro"/>
</dbReference>
<keyword evidence="3 7" id="KW-0408">Iron</keyword>
<dbReference type="Gene3D" id="3.20.20.20">
    <property type="entry name" value="Dihydropteroate synthase-like"/>
    <property type="match status" value="1"/>
</dbReference>
<evidence type="ECO:0000256" key="5">
    <source>
        <dbReference type="ARBA" id="ARBA00023285"/>
    </source>
</evidence>
<feature type="binding site" evidence="7">
    <location>
        <position position="20"/>
    </location>
    <ligand>
        <name>[4Fe-4S] cluster</name>
        <dbReference type="ChEBI" id="CHEBI:49883"/>
    </ligand>
</feature>
<comment type="caution">
    <text evidence="9">The sequence shown here is derived from an EMBL/GenBank/DDBJ whole genome shotgun (WGS) entry which is preliminary data.</text>
</comment>
<dbReference type="PIRSF" id="PIRSF000376">
    <property type="entry name" value="AcCoA_decarb_gamma"/>
    <property type="match status" value="1"/>
</dbReference>
<keyword evidence="2 7" id="KW-0479">Metal-binding</keyword>
<dbReference type="RefSeq" id="WP_062282434.1">
    <property type="nucleotide sequence ID" value="NZ_LTBC01000002.1"/>
</dbReference>
<feature type="binding site" evidence="6">
    <location>
        <position position="346"/>
    </location>
    <ligand>
        <name>5-methoxybenzimidazolylcob(I)amide</name>
        <dbReference type="ChEBI" id="CHEBI:157765"/>
    </ligand>
</feature>
<sequence length="446" mass="47984">MALTGLEIYKQLPKKNCGECGTPTCLAFAMNLAAGKASLDSCPYVSDAAREALNAAAAPPIAKVVLGTGTATVEMGDETELFRHDKRFYHETAIAILVSDNLSNEELTAKVAAINELQFDRVGQHYTIQAIAIRHDADDPNAFQAAVAAVAAATRLNLILMADDAAVLKTALAGVADRRPLLYAATAANYEAMTALAKEFNCPLAVYGNGLEELAGLVDKIVALGCKQLVLDPGARETSRAVADFTQIRRLAIKKRFRSFGYPIIALTTATDPLAEILQATNYISKYASLVVLRTAAKEHLLPLLSWRQNLYTDPQVPIRVEEKLNEIGAVNENSPVYVTTNFSLTYYSVEGEIESTKIPSYLLSVDTDGLSVLTAYADGKFEAEKIAGVMKKVGLENKVKHRRIIIPGAVAVLKGKLEDLTGWEVLVGPREASGIVAFARANLAS</sequence>
<dbReference type="PATRIC" id="fig|1122241.3.peg.1036"/>
<proteinExistence type="predicted"/>
<dbReference type="Proteomes" id="UP000075670">
    <property type="component" value="Unassembled WGS sequence"/>
</dbReference>
<dbReference type="PANTHER" id="PTHR36214">
    <property type="match status" value="1"/>
</dbReference>
<evidence type="ECO:0000313" key="10">
    <source>
        <dbReference type="Proteomes" id="UP000075670"/>
    </source>
</evidence>
<dbReference type="InterPro" id="IPR011005">
    <property type="entry name" value="Dihydropteroate_synth-like_sf"/>
</dbReference>
<reference evidence="9 10" key="1">
    <citation type="submission" date="2016-02" db="EMBL/GenBank/DDBJ databases">
        <title>Genome sequence of Moorella mulderi DSM 14980.</title>
        <authorList>
            <person name="Poehlein A."/>
            <person name="Daniel R."/>
        </authorList>
    </citation>
    <scope>NUCLEOTIDE SEQUENCE [LARGE SCALE GENOMIC DNA]</scope>
    <source>
        <strain evidence="9 10">DSM 14980</strain>
    </source>
</reference>
<dbReference type="EMBL" id="LTBC01000002">
    <property type="protein sequence ID" value="KYH33205.1"/>
    <property type="molecule type" value="Genomic_DNA"/>
</dbReference>
<dbReference type="NCBIfam" id="NF003195">
    <property type="entry name" value="PRK04165.1"/>
    <property type="match status" value="1"/>
</dbReference>
<dbReference type="Pfam" id="PF04060">
    <property type="entry name" value="FeS"/>
    <property type="match status" value="1"/>
</dbReference>
<feature type="domain" description="4Fe-4S" evidence="8">
    <location>
        <begin position="1"/>
        <end position="59"/>
    </location>
</feature>
<dbReference type="InterPro" id="IPR016218">
    <property type="entry name" value="AcylCoA_decarb/synth_gsu"/>
</dbReference>
<feature type="binding site" evidence="6">
    <location>
        <position position="433"/>
    </location>
    <ligand>
        <name>5-methoxybenzimidazolylcob(I)amide</name>
        <dbReference type="ChEBI" id="CHEBI:157765"/>
    </ligand>
</feature>
<keyword evidence="4 7" id="KW-0411">Iron-sulfur</keyword>
<evidence type="ECO:0000256" key="6">
    <source>
        <dbReference type="PIRSR" id="PIRSR000376-1"/>
    </source>
</evidence>
<evidence type="ECO:0000256" key="7">
    <source>
        <dbReference type="PIRSR" id="PIRSR000376-2"/>
    </source>
</evidence>
<dbReference type="PROSITE" id="PS51656">
    <property type="entry name" value="4FE4S"/>
    <property type="match status" value="1"/>
</dbReference>
<dbReference type="FunFam" id="3.40.50.11600:FF:000001">
    <property type="entry name" value="Acetyl-CoA decarbonylase/synthase complex subunit gamma"/>
    <property type="match status" value="1"/>
</dbReference>
<feature type="binding site" evidence="6">
    <location>
        <begin position="370"/>
        <end position="373"/>
    </location>
    <ligand>
        <name>5-methoxybenzimidazolylcob(I)amide</name>
        <dbReference type="ChEBI" id="CHEBI:157765"/>
    </ligand>
</feature>
<keyword evidence="1 7" id="KW-0004">4Fe-4S</keyword>
<dbReference type="InterPro" id="IPR051069">
    <property type="entry name" value="ACDS_complex_subunit"/>
</dbReference>
<gene>
    <name evidence="9" type="primary">acsC_2</name>
    <name evidence="9" type="ORF">MOMUL_09870</name>
</gene>
<evidence type="ECO:0000256" key="3">
    <source>
        <dbReference type="ARBA" id="ARBA00023004"/>
    </source>
</evidence>
<dbReference type="SUPFAM" id="SSF51717">
    <property type="entry name" value="Dihydropteroate synthetase-like"/>
    <property type="match status" value="1"/>
</dbReference>
<protein>
    <submittedName>
        <fullName evidence="9">Corrinoid/iron-sulfur protein large subunit</fullName>
    </submittedName>
</protein>
<accession>A0A151AZW4</accession>
<dbReference type="Pfam" id="PF03599">
    <property type="entry name" value="CdhD"/>
    <property type="match status" value="1"/>
</dbReference>
<dbReference type="GO" id="GO:0051539">
    <property type="term" value="F:4 iron, 4 sulfur cluster binding"/>
    <property type="evidence" value="ECO:0007669"/>
    <property type="project" value="UniProtKB-KW"/>
</dbReference>
<keyword evidence="5" id="KW-0170">Cobalt</keyword>
<dbReference type="OrthoDB" id="140437at2"/>
<dbReference type="GO" id="GO:0005506">
    <property type="term" value="F:iron ion binding"/>
    <property type="evidence" value="ECO:0007669"/>
    <property type="project" value="InterPro"/>
</dbReference>
<feature type="binding site" evidence="7">
    <location>
        <position position="25"/>
    </location>
    <ligand>
        <name>[4Fe-4S] cluster</name>
        <dbReference type="ChEBI" id="CHEBI:49883"/>
    </ligand>
</feature>
<dbReference type="AlphaFoldDB" id="A0A151AZW4"/>
<dbReference type="PANTHER" id="PTHR36214:SF3">
    <property type="entry name" value="ACETYL-COA DECARBONYLASE_SYNTHASE COMPLEX SUBUNIT GAMMA"/>
    <property type="match status" value="1"/>
</dbReference>
<feature type="binding site" evidence="7">
    <location>
        <position position="42"/>
    </location>
    <ligand>
        <name>[4Fe-4S] cluster</name>
        <dbReference type="ChEBI" id="CHEBI:49883"/>
    </ligand>
</feature>
<dbReference type="InterPro" id="IPR007202">
    <property type="entry name" value="4Fe-4S_dom"/>
</dbReference>
<feature type="binding site" evidence="7">
    <location>
        <position position="17"/>
    </location>
    <ligand>
        <name>[4Fe-4S] cluster</name>
        <dbReference type="ChEBI" id="CHEBI:49883"/>
    </ligand>
</feature>
<name>A0A151AZW4_9FIRM</name>
<organism evidence="9 10">
    <name type="scientific">Moorella mulderi DSM 14980</name>
    <dbReference type="NCBI Taxonomy" id="1122241"/>
    <lineage>
        <taxon>Bacteria</taxon>
        <taxon>Bacillati</taxon>
        <taxon>Bacillota</taxon>
        <taxon>Clostridia</taxon>
        <taxon>Neomoorellales</taxon>
        <taxon>Neomoorellaceae</taxon>
        <taxon>Neomoorella</taxon>
    </lineage>
</organism>
<evidence type="ECO:0000259" key="8">
    <source>
        <dbReference type="PROSITE" id="PS51656"/>
    </source>
</evidence>
<keyword evidence="10" id="KW-1185">Reference proteome</keyword>
<dbReference type="InterPro" id="IPR016041">
    <property type="entry name" value="Ac-CoA_synth_d_su_TIM-brl"/>
</dbReference>
<feature type="binding site" evidence="6">
    <location>
        <position position="340"/>
    </location>
    <ligand>
        <name>5-methoxybenzimidazolylcob(I)amide</name>
        <dbReference type="ChEBI" id="CHEBI:157765"/>
    </ligand>
</feature>
<dbReference type="Gene3D" id="3.40.50.11600">
    <property type="match status" value="1"/>
</dbReference>